<feature type="compositionally biased region" description="Low complexity" evidence="1">
    <location>
        <begin position="436"/>
        <end position="453"/>
    </location>
</feature>
<organism evidence="2 3">
    <name type="scientific">Paramarasmius palmivorus</name>
    <dbReference type="NCBI Taxonomy" id="297713"/>
    <lineage>
        <taxon>Eukaryota</taxon>
        <taxon>Fungi</taxon>
        <taxon>Dikarya</taxon>
        <taxon>Basidiomycota</taxon>
        <taxon>Agaricomycotina</taxon>
        <taxon>Agaricomycetes</taxon>
        <taxon>Agaricomycetidae</taxon>
        <taxon>Agaricales</taxon>
        <taxon>Marasmiineae</taxon>
        <taxon>Marasmiaceae</taxon>
        <taxon>Paramarasmius</taxon>
    </lineage>
</organism>
<feature type="non-terminal residue" evidence="2">
    <location>
        <position position="1"/>
    </location>
</feature>
<keyword evidence="3" id="KW-1185">Reference proteome</keyword>
<evidence type="ECO:0000256" key="1">
    <source>
        <dbReference type="SAM" id="MobiDB-lite"/>
    </source>
</evidence>
<feature type="compositionally biased region" description="Pro residues" evidence="1">
    <location>
        <begin position="455"/>
        <end position="465"/>
    </location>
</feature>
<gene>
    <name evidence="2" type="ORF">VNI00_017036</name>
</gene>
<feature type="region of interest" description="Disordered" evidence="1">
    <location>
        <begin position="395"/>
        <end position="520"/>
    </location>
</feature>
<dbReference type="EMBL" id="JAYKXP010000153">
    <property type="protein sequence ID" value="KAK7022054.1"/>
    <property type="molecule type" value="Genomic_DNA"/>
</dbReference>
<evidence type="ECO:0000313" key="2">
    <source>
        <dbReference type="EMBL" id="KAK7022054.1"/>
    </source>
</evidence>
<sequence length="520" mass="57367">AEICDTFEGILDSILPPFYKEYGDLLRKHGLHLGKDGSKRSDPAEVSNWLAAKVNNIKETSEYKSHTEDKAENWDKSLDEKIRNWKNNVFIPECQHAFIKKWQGLESGDGDATVPLQTGAARDLLASLREPATARDLFVRENVDAISAKRRELLEAGGSVKRNGGGAHAKAVKILWEEADRKSYEMRVAQGDAVDITKNRMELPQVLYECMKDLCVSGQLGTLELFMMFGYRSEKDSAIDTGRIRASTIKGESCFDGAHTETLWPKVDAAWKSFVATKIPPLANQVKLCEHLDYNNEDAAFIKPGLQIYNTAPDSLRAVLKNLFEALYYKEYSIMEVPYDKLQKDPGAYYDVTAHSYLASLGSLDPQDLAIGSLYGLAEYLQKVTPPFMFLERSPKAASQELSSQSESSKHAATPERPLEVPIEHPEPTSTLQQASSSQPPKTPTSTPRSLSPGAPRPQTPPPSKPHSCQALSPSVSTWPLSPLPKPQTPAPGSPPPETPRLQTPASPMPQIPQARSSSQ</sequence>
<feature type="compositionally biased region" description="Basic and acidic residues" evidence="1">
    <location>
        <begin position="408"/>
        <end position="427"/>
    </location>
</feature>
<proteinExistence type="predicted"/>
<comment type="caution">
    <text evidence="2">The sequence shown here is derived from an EMBL/GenBank/DDBJ whole genome shotgun (WGS) entry which is preliminary data.</text>
</comment>
<evidence type="ECO:0000313" key="3">
    <source>
        <dbReference type="Proteomes" id="UP001383192"/>
    </source>
</evidence>
<feature type="compositionally biased region" description="Polar residues" evidence="1">
    <location>
        <begin position="470"/>
        <end position="480"/>
    </location>
</feature>
<name>A0AAW0B7J2_9AGAR</name>
<dbReference type="AlphaFoldDB" id="A0AAW0B7J2"/>
<reference evidence="2 3" key="1">
    <citation type="submission" date="2024-01" db="EMBL/GenBank/DDBJ databases">
        <title>A draft genome for a cacao thread blight-causing isolate of Paramarasmius palmivorus.</title>
        <authorList>
            <person name="Baruah I.K."/>
            <person name="Bukari Y."/>
            <person name="Amoako-Attah I."/>
            <person name="Meinhardt L.W."/>
            <person name="Bailey B.A."/>
            <person name="Cohen S.P."/>
        </authorList>
    </citation>
    <scope>NUCLEOTIDE SEQUENCE [LARGE SCALE GENOMIC DNA]</scope>
    <source>
        <strain evidence="2 3">GH-12</strain>
    </source>
</reference>
<accession>A0AAW0B7J2</accession>
<dbReference type="Proteomes" id="UP001383192">
    <property type="component" value="Unassembled WGS sequence"/>
</dbReference>
<feature type="compositionally biased region" description="Pro residues" evidence="1">
    <location>
        <begin position="482"/>
        <end position="499"/>
    </location>
</feature>
<protein>
    <submittedName>
        <fullName evidence="2">Uncharacterized protein</fullName>
    </submittedName>
</protein>